<organism evidence="1 2">
    <name type="scientific">Legionella sainthelensi</name>
    <dbReference type="NCBI Taxonomy" id="28087"/>
    <lineage>
        <taxon>Bacteria</taxon>
        <taxon>Pseudomonadati</taxon>
        <taxon>Pseudomonadota</taxon>
        <taxon>Gammaproteobacteria</taxon>
        <taxon>Legionellales</taxon>
        <taxon>Legionellaceae</taxon>
        <taxon>Legionella</taxon>
    </lineage>
</organism>
<reference evidence="1 2" key="1">
    <citation type="submission" date="2017-12" db="EMBL/GenBank/DDBJ databases">
        <title>Legionella sainthelensi LA01-117, whole genome sequence of a clinical isolate from New Zealand.</title>
        <authorList>
            <person name="Cree S.L."/>
            <person name="Slow S."/>
            <person name="Kennedy M.A."/>
            <person name="Murdoch D.R."/>
            <person name="Biggs P.J."/>
            <person name="Anderson T."/>
        </authorList>
    </citation>
    <scope>NUCLEOTIDE SEQUENCE [LARGE SCALE GENOMIC DNA]</scope>
    <source>
        <strain evidence="1 2">LA01-117</strain>
    </source>
</reference>
<proteinExistence type="predicted"/>
<accession>A0A2H5FR56</accession>
<evidence type="ECO:0000313" key="2">
    <source>
        <dbReference type="Proteomes" id="UP000234343"/>
    </source>
</evidence>
<keyword evidence="2" id="KW-1185">Reference proteome</keyword>
<name>A0A2H5FR56_9GAMM</name>
<dbReference type="AlphaFoldDB" id="A0A2H5FR56"/>
<dbReference type="KEGG" id="lsh:CAB17_17390"/>
<sequence length="92" mass="10539">MNKNPHDLLNELFKKFTIDTGAFGTGSRSIECLKRALKKQDVTFTEGNYGTTSSMTSLLWDKSAPVITDEKGKFKLFDYNKLEKRENPKFNI</sequence>
<dbReference type="Proteomes" id="UP000234343">
    <property type="component" value="Chromosome"/>
</dbReference>
<protein>
    <submittedName>
        <fullName evidence="1">Uncharacterized protein</fullName>
    </submittedName>
</protein>
<gene>
    <name evidence="1" type="ORF">CAB17_17390</name>
</gene>
<dbReference type="EMBL" id="CP025491">
    <property type="protein sequence ID" value="AUH74032.1"/>
    <property type="molecule type" value="Genomic_DNA"/>
</dbReference>
<evidence type="ECO:0000313" key="1">
    <source>
        <dbReference type="EMBL" id="AUH74032.1"/>
    </source>
</evidence>